<dbReference type="Proteomes" id="UP000801492">
    <property type="component" value="Unassembled WGS sequence"/>
</dbReference>
<dbReference type="SUPFAM" id="SSF140576">
    <property type="entry name" value="HIV integrase-binding domain"/>
    <property type="match status" value="1"/>
</dbReference>
<feature type="domain" description="Lens epithelium-derived growth factor integrase-binding" evidence="2">
    <location>
        <begin position="229"/>
        <end position="346"/>
    </location>
</feature>
<reference evidence="3" key="1">
    <citation type="submission" date="2019-08" db="EMBL/GenBank/DDBJ databases">
        <title>The genome of the North American firefly Photinus pyralis.</title>
        <authorList>
            <consortium name="Photinus pyralis genome working group"/>
            <person name="Fallon T.R."/>
            <person name="Sander Lower S.E."/>
            <person name="Weng J.-K."/>
        </authorList>
    </citation>
    <scope>NUCLEOTIDE SEQUENCE</scope>
    <source>
        <strain evidence="3">TRF0915ILg1</strain>
        <tissue evidence="3">Whole body</tissue>
    </source>
</reference>
<dbReference type="InterPro" id="IPR021567">
    <property type="entry name" value="LEDGF_IBD"/>
</dbReference>
<protein>
    <recommendedName>
        <fullName evidence="2">Lens epithelium-derived growth factor integrase-binding domain-containing protein</fullName>
    </recommendedName>
</protein>
<name>A0A8K0CJ19_IGNLU</name>
<evidence type="ECO:0000256" key="1">
    <source>
        <dbReference type="SAM" id="MobiDB-lite"/>
    </source>
</evidence>
<organism evidence="3 4">
    <name type="scientific">Ignelater luminosus</name>
    <name type="common">Cucubano</name>
    <name type="synonym">Pyrophorus luminosus</name>
    <dbReference type="NCBI Taxonomy" id="2038154"/>
    <lineage>
        <taxon>Eukaryota</taxon>
        <taxon>Metazoa</taxon>
        <taxon>Ecdysozoa</taxon>
        <taxon>Arthropoda</taxon>
        <taxon>Hexapoda</taxon>
        <taxon>Insecta</taxon>
        <taxon>Pterygota</taxon>
        <taxon>Neoptera</taxon>
        <taxon>Endopterygota</taxon>
        <taxon>Coleoptera</taxon>
        <taxon>Polyphaga</taxon>
        <taxon>Elateriformia</taxon>
        <taxon>Elateroidea</taxon>
        <taxon>Elateridae</taxon>
        <taxon>Agrypninae</taxon>
        <taxon>Pyrophorini</taxon>
        <taxon>Ignelater</taxon>
    </lineage>
</organism>
<comment type="caution">
    <text evidence="3">The sequence shown here is derived from an EMBL/GenBank/DDBJ whole genome shotgun (WGS) entry which is preliminary data.</text>
</comment>
<evidence type="ECO:0000313" key="4">
    <source>
        <dbReference type="Proteomes" id="UP000801492"/>
    </source>
</evidence>
<dbReference type="AlphaFoldDB" id="A0A8K0CJ19"/>
<evidence type="ECO:0000259" key="2">
    <source>
        <dbReference type="Pfam" id="PF11467"/>
    </source>
</evidence>
<evidence type="ECO:0000313" key="3">
    <source>
        <dbReference type="EMBL" id="KAF2887254.1"/>
    </source>
</evidence>
<sequence>MDITANNKRTEEIEKAIQEAETDNSKASLDSAVSSNNKSSTKPTKRSALVSTDTVSGVPIKKRAGSGSKTPHLPEMIVDNIEQNEPKQTYGISDVHIITTDFLQRLIAYAEYVKQKKEIYKNMPVQNRKKDNIELLIAKKPKEKLIGIKFNYETPPSLDNEYEYAQYEKSKAETILSFKTLVEDGLHQPEDAPHMFVTNLGFDGNDVTNAVELDMNKRKNDKDLWLKTECNLIETDAKIKDCLGLDKADPKQALEYLDNILHLHIETLMLKKHPSVVDMVRRVRTYIGNVKGWNLTDKQLETFQADAARLRNKADDVYLKFITIFNARNETEFWNDFCGHVQTFREQTKDMCINYIHALTAEPLSRLAFFDAMDEAEEMKLLVSQLESDVDQISVISDSNPVS</sequence>
<dbReference type="Pfam" id="PF11467">
    <property type="entry name" value="LEDGF"/>
    <property type="match status" value="1"/>
</dbReference>
<feature type="region of interest" description="Disordered" evidence="1">
    <location>
        <begin position="18"/>
        <end position="72"/>
    </location>
</feature>
<dbReference type="InterPro" id="IPR035441">
    <property type="entry name" value="TFIIS/LEDGF_dom_sf"/>
</dbReference>
<keyword evidence="4" id="KW-1185">Reference proteome</keyword>
<proteinExistence type="predicted"/>
<accession>A0A8K0CJ19</accession>
<dbReference type="InterPro" id="IPR036218">
    <property type="entry name" value="HIVI-bd_sf"/>
</dbReference>
<gene>
    <name evidence="3" type="ORF">ILUMI_18919</name>
</gene>
<dbReference type="OrthoDB" id="62853at2759"/>
<dbReference type="EMBL" id="VTPC01084442">
    <property type="protein sequence ID" value="KAF2887254.1"/>
    <property type="molecule type" value="Genomic_DNA"/>
</dbReference>
<dbReference type="Gene3D" id="1.20.930.10">
    <property type="entry name" value="Conserved domain common to transcription factors TFIIS, elongin A, CRSP70"/>
    <property type="match status" value="1"/>
</dbReference>